<name>A0ABQ9TT69_SAGOE</name>
<evidence type="ECO:0000313" key="1">
    <source>
        <dbReference type="EMBL" id="KAK2087819.1"/>
    </source>
</evidence>
<comment type="caution">
    <text evidence="1">The sequence shown here is derived from an EMBL/GenBank/DDBJ whole genome shotgun (WGS) entry which is preliminary data.</text>
</comment>
<gene>
    <name evidence="1" type="ORF">P7K49_033726</name>
</gene>
<dbReference type="Proteomes" id="UP001266305">
    <property type="component" value="Unassembled WGS sequence"/>
</dbReference>
<proteinExistence type="predicted"/>
<sequence>MQPPARDTGEGPRLALCTPGTCASSCASTPGQSAPGLRTRLSCLHTHGQSSPSHFLSLYCAHHMGVGPVDKCPRALGPDTISVPGRTPTPQDKWMPPALLAVQPGQVGPGSRALSSHQVSMMLRELPWAPGLTLPDLAGQKPLLHPVLVSPLPKPWGSR</sequence>
<accession>A0ABQ9TT69</accession>
<dbReference type="EMBL" id="JASSZA010000019">
    <property type="protein sequence ID" value="KAK2087819.1"/>
    <property type="molecule type" value="Genomic_DNA"/>
</dbReference>
<keyword evidence="2" id="KW-1185">Reference proteome</keyword>
<reference evidence="1 2" key="1">
    <citation type="submission" date="2023-05" db="EMBL/GenBank/DDBJ databases">
        <title>B98-5 Cell Line De Novo Hybrid Assembly: An Optical Mapping Approach.</title>
        <authorList>
            <person name="Kananen K."/>
            <person name="Auerbach J.A."/>
            <person name="Kautto E."/>
            <person name="Blachly J.S."/>
        </authorList>
    </citation>
    <scope>NUCLEOTIDE SEQUENCE [LARGE SCALE GENOMIC DNA]</scope>
    <source>
        <strain evidence="1">B95-8</strain>
        <tissue evidence="1">Cell line</tissue>
    </source>
</reference>
<protein>
    <submittedName>
        <fullName evidence="1">Uncharacterized protein</fullName>
    </submittedName>
</protein>
<evidence type="ECO:0000313" key="2">
    <source>
        <dbReference type="Proteomes" id="UP001266305"/>
    </source>
</evidence>
<organism evidence="1 2">
    <name type="scientific">Saguinus oedipus</name>
    <name type="common">Cotton-top tamarin</name>
    <name type="synonym">Oedipomidas oedipus</name>
    <dbReference type="NCBI Taxonomy" id="9490"/>
    <lineage>
        <taxon>Eukaryota</taxon>
        <taxon>Metazoa</taxon>
        <taxon>Chordata</taxon>
        <taxon>Craniata</taxon>
        <taxon>Vertebrata</taxon>
        <taxon>Euteleostomi</taxon>
        <taxon>Mammalia</taxon>
        <taxon>Eutheria</taxon>
        <taxon>Euarchontoglires</taxon>
        <taxon>Primates</taxon>
        <taxon>Haplorrhini</taxon>
        <taxon>Platyrrhini</taxon>
        <taxon>Cebidae</taxon>
        <taxon>Callitrichinae</taxon>
        <taxon>Saguinus</taxon>
    </lineage>
</organism>